<dbReference type="GO" id="GO:0016787">
    <property type="term" value="F:hydrolase activity"/>
    <property type="evidence" value="ECO:0007669"/>
    <property type="project" value="UniProtKB-KW"/>
</dbReference>
<dbReference type="InterPro" id="IPR017439">
    <property type="entry name" value="Amidohydrolase"/>
</dbReference>
<proteinExistence type="predicted"/>
<dbReference type="NCBIfam" id="TIGR01891">
    <property type="entry name" value="amidohydrolases"/>
    <property type="match status" value="1"/>
</dbReference>
<keyword evidence="1 2" id="KW-0378">Hydrolase</keyword>
<dbReference type="Pfam" id="PF01546">
    <property type="entry name" value="Peptidase_M20"/>
    <property type="match status" value="1"/>
</dbReference>
<evidence type="ECO:0000313" key="3">
    <source>
        <dbReference type="Proteomes" id="UP000281391"/>
    </source>
</evidence>
<dbReference type="AlphaFoldDB" id="A0A447KUW2"/>
<dbReference type="Proteomes" id="UP000281391">
    <property type="component" value="Chromosome"/>
</dbReference>
<dbReference type="EMBL" id="LR134117">
    <property type="protein sequence ID" value="VDZ60770.1"/>
    <property type="molecule type" value="Genomic_DNA"/>
</dbReference>
<gene>
    <name evidence="2" type="primary">yxeP_2</name>
    <name evidence="2" type="ORF">NCTC11214_03524</name>
</gene>
<dbReference type="Gene3D" id="3.40.630.10">
    <property type="entry name" value="Zn peptidases"/>
    <property type="match status" value="1"/>
</dbReference>
<name>A0A447KUW2_SEROD</name>
<accession>A0A447KUW2</accession>
<evidence type="ECO:0000256" key="1">
    <source>
        <dbReference type="ARBA" id="ARBA00022801"/>
    </source>
</evidence>
<dbReference type="SUPFAM" id="SSF53187">
    <property type="entry name" value="Zn-dependent exopeptidases"/>
    <property type="match status" value="1"/>
</dbReference>
<dbReference type="InterPro" id="IPR002933">
    <property type="entry name" value="Peptidase_M20"/>
</dbReference>
<dbReference type="PANTHER" id="PTHR11014">
    <property type="entry name" value="PEPTIDASE M20 FAMILY MEMBER"/>
    <property type="match status" value="1"/>
</dbReference>
<dbReference type="KEGG" id="sof:NCTC11214_03524"/>
<protein>
    <submittedName>
        <fullName evidence="2">Uncharacterized hydrolase YxeP</fullName>
        <ecNumber evidence="2">3.-.-.-</ecNumber>
    </submittedName>
</protein>
<dbReference type="EC" id="3.-.-.-" evidence="2"/>
<evidence type="ECO:0000313" key="2">
    <source>
        <dbReference type="EMBL" id="VDZ60770.1"/>
    </source>
</evidence>
<dbReference type="PANTHER" id="PTHR11014:SF63">
    <property type="entry name" value="METALLOPEPTIDASE, PUTATIVE (AFU_ORTHOLOGUE AFUA_6G09600)-RELATED"/>
    <property type="match status" value="1"/>
</dbReference>
<organism evidence="2 3">
    <name type="scientific">Serratia odorifera</name>
    <dbReference type="NCBI Taxonomy" id="618"/>
    <lineage>
        <taxon>Bacteria</taxon>
        <taxon>Pseudomonadati</taxon>
        <taxon>Pseudomonadota</taxon>
        <taxon>Gammaproteobacteria</taxon>
        <taxon>Enterobacterales</taxon>
        <taxon>Yersiniaceae</taxon>
        <taxon>Serratia</taxon>
    </lineage>
</organism>
<sequence>MSISFAEDVKPTPVQQGSALENKLIAHRRELHQHPELSNQEFVTTQKITDWLNAAGIRILPLGLKTGVVAEIGPQQGPVVALRGDIDALPIEETSGVPFSSRQAGVMHACGHDVHTSVILGAAYLLKAREDQLPGRVRLFFQPAEERFGGASQLINAGALENVDVIFGLHNARNCRSAPSLPKAARSMPTLTASRSP</sequence>
<reference evidence="2 3" key="1">
    <citation type="submission" date="2018-12" db="EMBL/GenBank/DDBJ databases">
        <authorList>
            <consortium name="Pathogen Informatics"/>
        </authorList>
    </citation>
    <scope>NUCLEOTIDE SEQUENCE [LARGE SCALE GENOMIC DNA]</scope>
    <source>
        <strain evidence="2 3">NCTC11214</strain>
    </source>
</reference>